<comment type="caution">
    <text evidence="17">The sequence shown here is derived from an EMBL/GenBank/DDBJ whole genome shotgun (WGS) entry which is preliminary data.</text>
</comment>
<evidence type="ECO:0000256" key="14">
    <source>
        <dbReference type="PROSITE-ProRule" id="PRU00221"/>
    </source>
</evidence>
<evidence type="ECO:0000259" key="16">
    <source>
        <dbReference type="PROSITE" id="PS52002"/>
    </source>
</evidence>
<dbReference type="Pfam" id="PF01423">
    <property type="entry name" value="LSM"/>
    <property type="match status" value="1"/>
</dbReference>
<feature type="repeat" description="WD" evidence="14">
    <location>
        <begin position="321"/>
        <end position="362"/>
    </location>
</feature>
<keyword evidence="7" id="KW-0747">Spliceosome</keyword>
<dbReference type="InterPro" id="IPR036322">
    <property type="entry name" value="WD40_repeat_dom_sf"/>
</dbReference>
<sequence length="611" mass="69720">MQITKNTSPKTTTKTIAKSSSSNLLNNIKKEELVRLMMQSLIDLGYQETASALQTESGISLESDIVSYFRSSILKGDWALAETLLGDLPFISHSPNVVAKVQFLIRQQKFLELLEKNETMQALYVLRNEITPLGENTDRLHQLSSLVLCSSIEDVMTQAQWDGTNGSSRELLLIELQNYIESSAMIPKHRLLSLINQAVEWQKRQCFYHNPRKEFEFSLFSDHVCDRDVFPLHTIEVLHGHIDEIWHVAYSNNGKYLASVSKDRSCIIWDMETFTQIQSFRSEVSGSYCAWSPDDSKLLVCGTDNAVRLWNPHTGVLMHTFIQHKDQVTSCVWLPDNAHFITGACDKVLFMWSVDDRSPIARWAVHRTTDMKMTKDGKRLITIGLDKCITIYNVEDMKIVEVGKITEEGTITSLSITKDGKFALVNIQDIQEIHLWDLDTLELAHKYSGQKQKEYIIRSTIGGIDESLILSGSEDNLVYIWSRDQETLLDALEGHESTVNCISWCPVEPMQYVSAGDDSTIRVWGAKKLCRPKFKRLWSNPLYLQNKSRVQIWLFEKSDLRIEGQIIGFDEFMNLVLEAAEEVDVKNKTRVKIGRVLLKGDNITLIQAAEN</sequence>
<evidence type="ECO:0000256" key="13">
    <source>
        <dbReference type="ARBA" id="ARBA00030143"/>
    </source>
</evidence>
<dbReference type="PROSITE" id="PS52002">
    <property type="entry name" value="SM"/>
    <property type="match status" value="1"/>
</dbReference>
<dbReference type="Pfam" id="PF00400">
    <property type="entry name" value="WD40"/>
    <property type="match status" value="4"/>
</dbReference>
<dbReference type="CDD" id="cd00200">
    <property type="entry name" value="WD40"/>
    <property type="match status" value="1"/>
</dbReference>
<keyword evidence="12" id="KW-0687">Ribonucleoprotein</keyword>
<evidence type="ECO:0000313" key="18">
    <source>
        <dbReference type="Proteomes" id="UP000717996"/>
    </source>
</evidence>
<dbReference type="GO" id="GO:0003723">
    <property type="term" value="F:RNA binding"/>
    <property type="evidence" value="ECO:0007669"/>
    <property type="project" value="UniProtKB-KW"/>
</dbReference>
<dbReference type="InterPro" id="IPR047575">
    <property type="entry name" value="Sm"/>
</dbReference>
<reference evidence="17" key="1">
    <citation type="journal article" date="2020" name="Microb. Genom.">
        <title>Genetic diversity of clinical and environmental Mucorales isolates obtained from an investigation of mucormycosis cases among solid organ transplant recipients.</title>
        <authorList>
            <person name="Nguyen M.H."/>
            <person name="Kaul D."/>
            <person name="Muto C."/>
            <person name="Cheng S.J."/>
            <person name="Richter R.A."/>
            <person name="Bruno V.M."/>
            <person name="Liu G."/>
            <person name="Beyhan S."/>
            <person name="Sundermann A.J."/>
            <person name="Mounaud S."/>
            <person name="Pasculle A.W."/>
            <person name="Nierman W.C."/>
            <person name="Driscoll E."/>
            <person name="Cumbie R."/>
            <person name="Clancy C.J."/>
            <person name="Dupont C.L."/>
        </authorList>
    </citation>
    <scope>NUCLEOTIDE SEQUENCE</scope>
    <source>
        <strain evidence="17">GL16</strain>
    </source>
</reference>
<evidence type="ECO:0000256" key="11">
    <source>
        <dbReference type="ARBA" id="ARBA00023242"/>
    </source>
</evidence>
<dbReference type="InterPro" id="IPR001163">
    <property type="entry name" value="Sm_dom_euk/arc"/>
</dbReference>
<dbReference type="InterPro" id="IPR015943">
    <property type="entry name" value="WD40/YVTN_repeat-like_dom_sf"/>
</dbReference>
<dbReference type="Gene3D" id="2.130.10.10">
    <property type="entry name" value="YVTN repeat-like/Quinoprotein amine dehydrogenase"/>
    <property type="match status" value="1"/>
</dbReference>
<keyword evidence="6" id="KW-0507">mRNA processing</keyword>
<dbReference type="PANTHER" id="PTHR22838">
    <property type="entry name" value="WD REPEAT PROTEIN 26-RELATED"/>
    <property type="match status" value="1"/>
</dbReference>
<dbReference type="InterPro" id="IPR006594">
    <property type="entry name" value="LisH"/>
</dbReference>
<feature type="repeat" description="WD" evidence="14">
    <location>
        <begin position="492"/>
        <end position="524"/>
    </location>
</feature>
<protein>
    <recommendedName>
        <fullName evidence="13">Sm protein E</fullName>
    </recommendedName>
</protein>
<evidence type="ECO:0000256" key="9">
    <source>
        <dbReference type="ARBA" id="ARBA00022884"/>
    </source>
</evidence>
<accession>A0A9P6YP99</accession>
<gene>
    <name evidence="17" type="ORF">G6F51_000885</name>
</gene>
<dbReference type="InterPro" id="IPR019775">
    <property type="entry name" value="WD40_repeat_CS"/>
</dbReference>
<evidence type="ECO:0000256" key="1">
    <source>
        <dbReference type="ARBA" id="ARBA00004123"/>
    </source>
</evidence>
<feature type="repeat" description="WD" evidence="14">
    <location>
        <begin position="290"/>
        <end position="320"/>
    </location>
</feature>
<dbReference type="Pfam" id="PF21889">
    <property type="entry name" value="TPR1-like_2nd"/>
    <property type="match status" value="1"/>
</dbReference>
<dbReference type="Proteomes" id="UP000717996">
    <property type="component" value="Unassembled WGS sequence"/>
</dbReference>
<dbReference type="SUPFAM" id="SSF50978">
    <property type="entry name" value="WD40 repeat-like"/>
    <property type="match status" value="1"/>
</dbReference>
<feature type="repeat" description="WD" evidence="14">
    <location>
        <begin position="238"/>
        <end position="279"/>
    </location>
</feature>
<keyword evidence="9" id="KW-0694">RNA-binding</keyword>
<dbReference type="InterPro" id="IPR027078">
    <property type="entry name" value="snRNP-E"/>
</dbReference>
<keyword evidence="11" id="KW-0539">Nucleus</keyword>
<evidence type="ECO:0000259" key="15">
    <source>
        <dbReference type="PROSITE" id="PS50897"/>
    </source>
</evidence>
<dbReference type="Gene3D" id="2.30.30.100">
    <property type="match status" value="1"/>
</dbReference>
<proteinExistence type="inferred from homology"/>
<evidence type="ECO:0000256" key="7">
    <source>
        <dbReference type="ARBA" id="ARBA00022728"/>
    </source>
</evidence>
<evidence type="ECO:0000256" key="4">
    <source>
        <dbReference type="ARBA" id="ARBA00022490"/>
    </source>
</evidence>
<dbReference type="InterPro" id="IPR048419">
    <property type="entry name" value="Topless_Znf"/>
</dbReference>
<evidence type="ECO:0000256" key="6">
    <source>
        <dbReference type="ARBA" id="ARBA00022664"/>
    </source>
</evidence>
<dbReference type="PROSITE" id="PS50294">
    <property type="entry name" value="WD_REPEATS_REGION"/>
    <property type="match status" value="3"/>
</dbReference>
<dbReference type="EMBL" id="JAANIT010000058">
    <property type="protein sequence ID" value="KAG1552978.1"/>
    <property type="molecule type" value="Genomic_DNA"/>
</dbReference>
<evidence type="ECO:0000256" key="8">
    <source>
        <dbReference type="ARBA" id="ARBA00022737"/>
    </source>
</evidence>
<dbReference type="SMART" id="SM00320">
    <property type="entry name" value="WD40"/>
    <property type="match status" value="7"/>
</dbReference>
<dbReference type="InterPro" id="IPR006595">
    <property type="entry name" value="CTLH_C"/>
</dbReference>
<comment type="similarity">
    <text evidence="3">Belongs to the snRNP Sm proteins family.</text>
</comment>
<dbReference type="PANTHER" id="PTHR22838:SF0">
    <property type="entry name" value="WD REPEAT-CONTAINING PROTEIN 26"/>
    <property type="match status" value="1"/>
</dbReference>
<dbReference type="GO" id="GO:0005737">
    <property type="term" value="C:cytoplasm"/>
    <property type="evidence" value="ECO:0007669"/>
    <property type="project" value="UniProtKB-SubCell"/>
</dbReference>
<evidence type="ECO:0000313" key="17">
    <source>
        <dbReference type="EMBL" id="KAG1552978.1"/>
    </source>
</evidence>
<evidence type="ECO:0000256" key="5">
    <source>
        <dbReference type="ARBA" id="ARBA00022574"/>
    </source>
</evidence>
<evidence type="ECO:0000256" key="12">
    <source>
        <dbReference type="ARBA" id="ARBA00023274"/>
    </source>
</evidence>
<keyword evidence="5 14" id="KW-0853">WD repeat</keyword>
<organism evidence="17 18">
    <name type="scientific">Rhizopus oryzae</name>
    <name type="common">Mucormycosis agent</name>
    <name type="synonym">Rhizopus arrhizus var. delemar</name>
    <dbReference type="NCBI Taxonomy" id="64495"/>
    <lineage>
        <taxon>Eukaryota</taxon>
        <taxon>Fungi</taxon>
        <taxon>Fungi incertae sedis</taxon>
        <taxon>Mucoromycota</taxon>
        <taxon>Mucoromycotina</taxon>
        <taxon>Mucoromycetes</taxon>
        <taxon>Mucorales</taxon>
        <taxon>Mucorineae</taxon>
        <taxon>Rhizopodaceae</taxon>
        <taxon>Rhizopus</taxon>
    </lineage>
</organism>
<comment type="subcellular location">
    <subcellularLocation>
        <location evidence="2">Cytoplasm</location>
    </subcellularLocation>
    <subcellularLocation>
        <location evidence="1">Nucleus</location>
    </subcellularLocation>
</comment>
<dbReference type="InterPro" id="IPR051350">
    <property type="entry name" value="WD_repeat-ST_regulator"/>
</dbReference>
<dbReference type="Pfam" id="PF23627">
    <property type="entry name" value="LisH_WDR26"/>
    <property type="match status" value="1"/>
</dbReference>
<name>A0A9P6YP99_RHIOR</name>
<dbReference type="GO" id="GO:0005681">
    <property type="term" value="C:spliceosomal complex"/>
    <property type="evidence" value="ECO:0007669"/>
    <property type="project" value="UniProtKB-KW"/>
</dbReference>
<dbReference type="Pfam" id="PF21359">
    <property type="entry name" value="zf_topless"/>
    <property type="match status" value="1"/>
</dbReference>
<dbReference type="InterPro" id="IPR054080">
    <property type="entry name" value="TPR1-like_2nd"/>
</dbReference>
<dbReference type="PROSITE" id="PS00678">
    <property type="entry name" value="WD_REPEATS_1"/>
    <property type="match status" value="1"/>
</dbReference>
<keyword evidence="10" id="KW-0508">mRNA splicing</keyword>
<feature type="domain" description="Sm" evidence="16">
    <location>
        <begin position="539"/>
        <end position="611"/>
    </location>
</feature>
<keyword evidence="4" id="KW-0963">Cytoplasm</keyword>
<dbReference type="SMART" id="SM00651">
    <property type="entry name" value="Sm"/>
    <property type="match status" value="1"/>
</dbReference>
<feature type="domain" description="CTLH" evidence="15">
    <location>
        <begin position="62"/>
        <end position="121"/>
    </location>
</feature>
<keyword evidence="8" id="KW-0677">Repeat</keyword>
<dbReference type="SMART" id="SM00667">
    <property type="entry name" value="LisH"/>
    <property type="match status" value="1"/>
</dbReference>
<evidence type="ECO:0000256" key="2">
    <source>
        <dbReference type="ARBA" id="ARBA00004496"/>
    </source>
</evidence>
<dbReference type="InterPro" id="IPR001680">
    <property type="entry name" value="WD40_rpt"/>
</dbReference>
<dbReference type="SMART" id="SM00668">
    <property type="entry name" value="CTLH"/>
    <property type="match status" value="1"/>
</dbReference>
<dbReference type="GO" id="GO:0000398">
    <property type="term" value="P:mRNA splicing, via spliceosome"/>
    <property type="evidence" value="ECO:0007669"/>
    <property type="project" value="InterPro"/>
</dbReference>
<dbReference type="InterPro" id="IPR010920">
    <property type="entry name" value="LSM_dom_sf"/>
</dbReference>
<dbReference type="PROSITE" id="PS50896">
    <property type="entry name" value="LISH"/>
    <property type="match status" value="1"/>
</dbReference>
<dbReference type="SUPFAM" id="SSF50182">
    <property type="entry name" value="Sm-like ribonucleoproteins"/>
    <property type="match status" value="1"/>
</dbReference>
<dbReference type="AlphaFoldDB" id="A0A9P6YP99"/>
<evidence type="ECO:0000256" key="10">
    <source>
        <dbReference type="ARBA" id="ARBA00023187"/>
    </source>
</evidence>
<evidence type="ECO:0000256" key="3">
    <source>
        <dbReference type="ARBA" id="ARBA00006850"/>
    </source>
</evidence>
<dbReference type="CDD" id="cd01718">
    <property type="entry name" value="Sm_E"/>
    <property type="match status" value="1"/>
</dbReference>
<dbReference type="PROSITE" id="PS50897">
    <property type="entry name" value="CTLH"/>
    <property type="match status" value="1"/>
</dbReference>
<dbReference type="PROSITE" id="PS50082">
    <property type="entry name" value="WD_REPEATS_2"/>
    <property type="match status" value="4"/>
</dbReference>